<reference evidence="8 9" key="1">
    <citation type="submission" date="2018-03" db="EMBL/GenBank/DDBJ databases">
        <title>Genomic Encyclopedia of Type Strains, Phase III (KMG-III): the genomes of soil and plant-associated and newly described type strains.</title>
        <authorList>
            <person name="Whitman W."/>
        </authorList>
    </citation>
    <scope>NUCLEOTIDE SEQUENCE [LARGE SCALE GENOMIC DNA]</scope>
    <source>
        <strain evidence="8 9">MWH-P2sevCIIIb</strain>
    </source>
</reference>
<evidence type="ECO:0000256" key="1">
    <source>
        <dbReference type="ARBA" id="ARBA00001282"/>
    </source>
</evidence>
<dbReference type="UniPathway" id="UPA00056">
    <property type="reaction ID" value="UER00093"/>
</dbReference>
<keyword evidence="6 7" id="KW-0414">Isoprene biosynthesis</keyword>
<feature type="site" description="Transition state stabilizer" evidence="7">
    <location>
        <position position="22"/>
    </location>
</feature>
<dbReference type="PROSITE" id="PS01295">
    <property type="entry name" value="ISPD"/>
    <property type="match status" value="1"/>
</dbReference>
<dbReference type="EC" id="2.7.7.60" evidence="7"/>
<dbReference type="PANTHER" id="PTHR32125">
    <property type="entry name" value="2-C-METHYL-D-ERYTHRITOL 4-PHOSPHATE CYTIDYLYLTRANSFERASE, CHLOROPLASTIC"/>
    <property type="match status" value="1"/>
</dbReference>
<dbReference type="Proteomes" id="UP000238308">
    <property type="component" value="Unassembled WGS sequence"/>
</dbReference>
<keyword evidence="4 7" id="KW-0808">Transferase</keyword>
<evidence type="ECO:0000313" key="9">
    <source>
        <dbReference type="Proteomes" id="UP000238308"/>
    </source>
</evidence>
<dbReference type="GO" id="GO:0050518">
    <property type="term" value="F:2-C-methyl-D-erythritol 4-phosphate cytidylyltransferase activity"/>
    <property type="evidence" value="ECO:0007669"/>
    <property type="project" value="UniProtKB-UniRule"/>
</dbReference>
<evidence type="ECO:0000256" key="7">
    <source>
        <dbReference type="HAMAP-Rule" id="MF_00108"/>
    </source>
</evidence>
<accession>A0A2T0XFA0</accession>
<dbReference type="Gene3D" id="3.90.550.10">
    <property type="entry name" value="Spore Coat Polysaccharide Biosynthesis Protein SpsA, Chain A"/>
    <property type="match status" value="1"/>
</dbReference>
<dbReference type="EMBL" id="PVTV01000014">
    <property type="protein sequence ID" value="PRY97623.1"/>
    <property type="molecule type" value="Genomic_DNA"/>
</dbReference>
<comment type="pathway">
    <text evidence="2 7">Isoprenoid biosynthesis; isopentenyl diphosphate biosynthesis via DXP pathway; isopentenyl diphosphate from 1-deoxy-D-xylulose 5-phosphate: step 2/6.</text>
</comment>
<evidence type="ECO:0000256" key="4">
    <source>
        <dbReference type="ARBA" id="ARBA00022679"/>
    </source>
</evidence>
<evidence type="ECO:0000256" key="5">
    <source>
        <dbReference type="ARBA" id="ARBA00022695"/>
    </source>
</evidence>
<dbReference type="InterPro" id="IPR001228">
    <property type="entry name" value="IspD"/>
</dbReference>
<sequence length="246" mass="26281">MRETPTHPKIIALVPAAGIGARAAIPGKSSLPKQYQVLAGQPMLRHAVSALLTDTRVAEVRVVVAEHDTIVAQALAGLPRTVWRPYGGDTRAHTVLNGLADAALSPGDWVLVHDAARPGLPREALGRLIDACLAADEGGLLALPVADTMKRQTPPTGEARSGRMRIHETVDRNGLWLAQTPQMFRAGQLASALKEALARELEQGLVITDEASAMEAAGFSPLLVHGSGRNVKVTWPEDFAWVESWL</sequence>
<dbReference type="SUPFAM" id="SSF53448">
    <property type="entry name" value="Nucleotide-diphospho-sugar transferases"/>
    <property type="match status" value="1"/>
</dbReference>
<dbReference type="FunFam" id="3.90.550.10:FF:000003">
    <property type="entry name" value="2-C-methyl-D-erythritol 4-phosphate cytidylyltransferase"/>
    <property type="match status" value="1"/>
</dbReference>
<comment type="catalytic activity">
    <reaction evidence="1 7">
        <text>2-C-methyl-D-erythritol 4-phosphate + CTP + H(+) = 4-CDP-2-C-methyl-D-erythritol + diphosphate</text>
        <dbReference type="Rhea" id="RHEA:13429"/>
        <dbReference type="ChEBI" id="CHEBI:15378"/>
        <dbReference type="ChEBI" id="CHEBI:33019"/>
        <dbReference type="ChEBI" id="CHEBI:37563"/>
        <dbReference type="ChEBI" id="CHEBI:57823"/>
        <dbReference type="ChEBI" id="CHEBI:58262"/>
        <dbReference type="EC" id="2.7.7.60"/>
    </reaction>
</comment>
<dbReference type="AlphaFoldDB" id="A0A2T0XFA0"/>
<feature type="site" description="Transition state stabilizer" evidence="7">
    <location>
        <position position="33"/>
    </location>
</feature>
<dbReference type="Pfam" id="PF01128">
    <property type="entry name" value="IspD"/>
    <property type="match status" value="1"/>
</dbReference>
<feature type="site" description="Positions MEP for the nucleophilic attack" evidence="7">
    <location>
        <position position="232"/>
    </location>
</feature>
<dbReference type="RefSeq" id="WP_106227924.1">
    <property type="nucleotide sequence ID" value="NZ_PVTV01000014.1"/>
</dbReference>
<proteinExistence type="inferred from homology"/>
<dbReference type="InterPro" id="IPR050088">
    <property type="entry name" value="IspD/TarI_cytidylyltransf_bact"/>
</dbReference>
<comment type="caution">
    <text evidence="8">The sequence shown here is derived from an EMBL/GenBank/DDBJ whole genome shotgun (WGS) entry which is preliminary data.</text>
</comment>
<name>A0A2T0XFA0_9BURK</name>
<dbReference type="OrthoDB" id="9806837at2"/>
<keyword evidence="5 7" id="KW-0548">Nucleotidyltransferase</keyword>
<comment type="similarity">
    <text evidence="3 7">Belongs to the IspD/TarI cytidylyltransferase family. IspD subfamily.</text>
</comment>
<feature type="site" description="Positions MEP for the nucleophilic attack" evidence="7">
    <location>
        <position position="172"/>
    </location>
</feature>
<dbReference type="HAMAP" id="MF_00108">
    <property type="entry name" value="IspD"/>
    <property type="match status" value="1"/>
</dbReference>
<dbReference type="PANTHER" id="PTHR32125:SF4">
    <property type="entry name" value="2-C-METHYL-D-ERYTHRITOL 4-PHOSPHATE CYTIDYLYLTRANSFERASE, CHLOROPLASTIC"/>
    <property type="match status" value="1"/>
</dbReference>
<dbReference type="InterPro" id="IPR018294">
    <property type="entry name" value="ISPD_synthase_CS"/>
</dbReference>
<protein>
    <recommendedName>
        <fullName evidence="7">2-C-methyl-D-erythritol 4-phosphate cytidylyltransferase</fullName>
        <ecNumber evidence="7">2.7.7.60</ecNumber>
    </recommendedName>
    <alternativeName>
        <fullName evidence="7">4-diphosphocytidyl-2C-methyl-D-erythritol synthase</fullName>
    </alternativeName>
    <alternativeName>
        <fullName evidence="7">MEP cytidylyltransferase</fullName>
        <shortName evidence="7">MCT</shortName>
    </alternativeName>
</protein>
<evidence type="ECO:0000256" key="3">
    <source>
        <dbReference type="ARBA" id="ARBA00009789"/>
    </source>
</evidence>
<keyword evidence="9" id="KW-1185">Reference proteome</keyword>
<comment type="function">
    <text evidence="7">Catalyzes the formation of 4-diphosphocytidyl-2-C-methyl-D-erythritol from CTP and 2-C-methyl-D-erythritol 4-phosphate (MEP).</text>
</comment>
<evidence type="ECO:0000256" key="2">
    <source>
        <dbReference type="ARBA" id="ARBA00004787"/>
    </source>
</evidence>
<dbReference type="NCBIfam" id="TIGR00453">
    <property type="entry name" value="ispD"/>
    <property type="match status" value="1"/>
</dbReference>
<gene>
    <name evidence="7" type="primary">ispD</name>
    <name evidence="8" type="ORF">BCM14_2083</name>
</gene>
<dbReference type="InterPro" id="IPR029044">
    <property type="entry name" value="Nucleotide-diphossugar_trans"/>
</dbReference>
<evidence type="ECO:0000313" key="8">
    <source>
        <dbReference type="EMBL" id="PRY97623.1"/>
    </source>
</evidence>
<dbReference type="CDD" id="cd02516">
    <property type="entry name" value="CDP-ME_synthetase"/>
    <property type="match status" value="1"/>
</dbReference>
<organism evidence="8 9">
    <name type="scientific">Jezberella montanilacus</name>
    <dbReference type="NCBI Taxonomy" id="323426"/>
    <lineage>
        <taxon>Bacteria</taxon>
        <taxon>Pseudomonadati</taxon>
        <taxon>Pseudomonadota</taxon>
        <taxon>Betaproteobacteria</taxon>
        <taxon>Burkholderiales</taxon>
        <taxon>Alcaligenaceae</taxon>
        <taxon>Jezberella</taxon>
    </lineage>
</organism>
<dbReference type="GO" id="GO:0019288">
    <property type="term" value="P:isopentenyl diphosphate biosynthetic process, methylerythritol 4-phosphate pathway"/>
    <property type="evidence" value="ECO:0007669"/>
    <property type="project" value="UniProtKB-UniRule"/>
</dbReference>
<dbReference type="InterPro" id="IPR034683">
    <property type="entry name" value="IspD/TarI"/>
</dbReference>
<evidence type="ECO:0000256" key="6">
    <source>
        <dbReference type="ARBA" id="ARBA00023229"/>
    </source>
</evidence>